<sequence length="244" mass="26283">MSWALDNLDLVWELTLHHIRLSIVPIVLAFVLAIPLGWIANRNKTSRAIVVTTGSLLYTIPSLPLFVILPVIIGTRVLDETNLVVALLIYGVALMMRSATDALGSVDATVLQAADAMGYSAWARFWRVELPLAGPVLLAGIRVVSVSTIALVSVGIIIGSRNLGYLFQDGKQRDILAEVGTGIVASLLIALVFDLIIVLLGRLTLPWTRSDAKRSGSRGSSSQGSDDEALREDPVVATYGEQQR</sequence>
<evidence type="ECO:0000313" key="9">
    <source>
        <dbReference type="EMBL" id="BDZ41979.1"/>
    </source>
</evidence>
<name>A0ABN6XB36_9CELL</name>
<feature type="transmembrane region" description="Helical" evidence="6">
    <location>
        <begin position="132"/>
        <end position="159"/>
    </location>
</feature>
<accession>A0ABN6XB36</accession>
<dbReference type="CDD" id="cd06261">
    <property type="entry name" value="TM_PBP2"/>
    <property type="match status" value="1"/>
</dbReference>
<dbReference type="InterPro" id="IPR000515">
    <property type="entry name" value="MetI-like"/>
</dbReference>
<dbReference type="EMBL" id="AP027729">
    <property type="protein sequence ID" value="BDZ41979.1"/>
    <property type="molecule type" value="Genomic_DNA"/>
</dbReference>
<dbReference type="PROSITE" id="PS50928">
    <property type="entry name" value="ABC_TM1"/>
    <property type="match status" value="1"/>
</dbReference>
<organism evidence="9 10">
    <name type="scientific">Paraoerskovia sediminicola</name>
    <dbReference type="NCBI Taxonomy" id="1138587"/>
    <lineage>
        <taxon>Bacteria</taxon>
        <taxon>Bacillati</taxon>
        <taxon>Actinomycetota</taxon>
        <taxon>Actinomycetes</taxon>
        <taxon>Micrococcales</taxon>
        <taxon>Cellulomonadaceae</taxon>
        <taxon>Paraoerskovia</taxon>
    </lineage>
</organism>
<dbReference type="RefSeq" id="WP_286219049.1">
    <property type="nucleotide sequence ID" value="NZ_AP027729.1"/>
</dbReference>
<evidence type="ECO:0000256" key="2">
    <source>
        <dbReference type="ARBA" id="ARBA00022448"/>
    </source>
</evidence>
<keyword evidence="5 6" id="KW-0472">Membrane</keyword>
<evidence type="ECO:0000313" key="10">
    <source>
        <dbReference type="Proteomes" id="UP001321475"/>
    </source>
</evidence>
<gene>
    <name evidence="9" type="ORF">GCM10025865_12780</name>
</gene>
<evidence type="ECO:0000259" key="8">
    <source>
        <dbReference type="PROSITE" id="PS50928"/>
    </source>
</evidence>
<dbReference type="SUPFAM" id="SSF161098">
    <property type="entry name" value="MetI-like"/>
    <property type="match status" value="1"/>
</dbReference>
<keyword evidence="4 6" id="KW-1133">Transmembrane helix</keyword>
<comment type="similarity">
    <text evidence="6">Belongs to the binding-protein-dependent transport system permease family.</text>
</comment>
<protein>
    <submittedName>
        <fullName evidence="9">ABC transporter permease</fullName>
    </submittedName>
</protein>
<feature type="transmembrane region" description="Helical" evidence="6">
    <location>
        <begin position="20"/>
        <end position="41"/>
    </location>
</feature>
<dbReference type="InterPro" id="IPR051204">
    <property type="entry name" value="ABC_transp_perm/SBD"/>
</dbReference>
<dbReference type="InterPro" id="IPR035906">
    <property type="entry name" value="MetI-like_sf"/>
</dbReference>
<dbReference type="PANTHER" id="PTHR30177:SF4">
    <property type="entry name" value="OSMOPROTECTANT IMPORT PERMEASE PROTEIN OSMW"/>
    <property type="match status" value="1"/>
</dbReference>
<dbReference type="Gene3D" id="1.10.3720.10">
    <property type="entry name" value="MetI-like"/>
    <property type="match status" value="1"/>
</dbReference>
<evidence type="ECO:0000256" key="6">
    <source>
        <dbReference type="RuleBase" id="RU363032"/>
    </source>
</evidence>
<feature type="transmembrane region" description="Helical" evidence="6">
    <location>
        <begin position="179"/>
        <end position="205"/>
    </location>
</feature>
<keyword evidence="3 6" id="KW-0812">Transmembrane</keyword>
<dbReference type="Proteomes" id="UP001321475">
    <property type="component" value="Chromosome"/>
</dbReference>
<feature type="domain" description="ABC transmembrane type-1" evidence="8">
    <location>
        <begin position="15"/>
        <end position="200"/>
    </location>
</feature>
<feature type="transmembrane region" description="Helical" evidence="6">
    <location>
        <begin position="85"/>
        <end position="111"/>
    </location>
</feature>
<feature type="region of interest" description="Disordered" evidence="7">
    <location>
        <begin position="210"/>
        <end position="244"/>
    </location>
</feature>
<evidence type="ECO:0000256" key="4">
    <source>
        <dbReference type="ARBA" id="ARBA00022989"/>
    </source>
</evidence>
<proteinExistence type="inferred from homology"/>
<dbReference type="Pfam" id="PF00528">
    <property type="entry name" value="BPD_transp_1"/>
    <property type="match status" value="1"/>
</dbReference>
<evidence type="ECO:0000256" key="1">
    <source>
        <dbReference type="ARBA" id="ARBA00004141"/>
    </source>
</evidence>
<reference evidence="10" key="1">
    <citation type="journal article" date="2019" name="Int. J. Syst. Evol. Microbiol.">
        <title>The Global Catalogue of Microorganisms (GCM) 10K type strain sequencing project: providing services to taxonomists for standard genome sequencing and annotation.</title>
        <authorList>
            <consortium name="The Broad Institute Genomics Platform"/>
            <consortium name="The Broad Institute Genome Sequencing Center for Infectious Disease"/>
            <person name="Wu L."/>
            <person name="Ma J."/>
        </authorList>
    </citation>
    <scope>NUCLEOTIDE SEQUENCE [LARGE SCALE GENOMIC DNA]</scope>
    <source>
        <strain evidence="10">NBRC 108565</strain>
    </source>
</reference>
<feature type="transmembrane region" description="Helical" evidence="6">
    <location>
        <begin position="48"/>
        <end position="73"/>
    </location>
</feature>
<keyword evidence="10" id="KW-1185">Reference proteome</keyword>
<evidence type="ECO:0000256" key="5">
    <source>
        <dbReference type="ARBA" id="ARBA00023136"/>
    </source>
</evidence>
<evidence type="ECO:0000256" key="7">
    <source>
        <dbReference type="SAM" id="MobiDB-lite"/>
    </source>
</evidence>
<comment type="subcellular location">
    <subcellularLocation>
        <location evidence="6">Cell membrane</location>
        <topology evidence="6">Multi-pass membrane protein</topology>
    </subcellularLocation>
    <subcellularLocation>
        <location evidence="1">Membrane</location>
        <topology evidence="1">Multi-pass membrane protein</topology>
    </subcellularLocation>
</comment>
<keyword evidence="2 6" id="KW-0813">Transport</keyword>
<dbReference type="PANTHER" id="PTHR30177">
    <property type="entry name" value="GLYCINE BETAINE/L-PROLINE TRANSPORT SYSTEM PERMEASE PROTEIN PROW"/>
    <property type="match status" value="1"/>
</dbReference>
<evidence type="ECO:0000256" key="3">
    <source>
        <dbReference type="ARBA" id="ARBA00022692"/>
    </source>
</evidence>